<dbReference type="PANTHER" id="PTHR43132:SF2">
    <property type="entry name" value="ARSENICAL RESISTANCE OPERON REPRESSOR ARSR-RELATED"/>
    <property type="match status" value="1"/>
</dbReference>
<evidence type="ECO:0000259" key="4">
    <source>
        <dbReference type="PROSITE" id="PS50987"/>
    </source>
</evidence>
<evidence type="ECO:0000256" key="1">
    <source>
        <dbReference type="ARBA" id="ARBA00023015"/>
    </source>
</evidence>
<proteinExistence type="predicted"/>
<dbReference type="PANTHER" id="PTHR43132">
    <property type="entry name" value="ARSENICAL RESISTANCE OPERON REPRESSOR ARSR-RELATED"/>
    <property type="match status" value="1"/>
</dbReference>
<dbReference type="CDD" id="cd00090">
    <property type="entry name" value="HTH_ARSR"/>
    <property type="match status" value="1"/>
</dbReference>
<dbReference type="RefSeq" id="WP_320422551.1">
    <property type="nucleotide sequence ID" value="NZ_JAXCLA010000003.1"/>
</dbReference>
<name>A0ABU5DEC5_9BURK</name>
<evidence type="ECO:0000256" key="3">
    <source>
        <dbReference type="ARBA" id="ARBA00023163"/>
    </source>
</evidence>
<keyword evidence="3" id="KW-0804">Transcription</keyword>
<dbReference type="Proteomes" id="UP001285263">
    <property type="component" value="Unassembled WGS sequence"/>
</dbReference>
<dbReference type="PROSITE" id="PS50987">
    <property type="entry name" value="HTH_ARSR_2"/>
    <property type="match status" value="1"/>
</dbReference>
<dbReference type="Gene3D" id="1.10.10.10">
    <property type="entry name" value="Winged helix-like DNA-binding domain superfamily/Winged helix DNA-binding domain"/>
    <property type="match status" value="1"/>
</dbReference>
<keyword evidence="1" id="KW-0805">Transcription regulation</keyword>
<protein>
    <submittedName>
        <fullName evidence="5">Metalloregulator ArsR/SmtB family transcription factor</fullName>
    </submittedName>
</protein>
<feature type="domain" description="HTH arsR-type" evidence="4">
    <location>
        <begin position="7"/>
        <end position="105"/>
    </location>
</feature>
<reference evidence="5 6" key="1">
    <citation type="submission" date="2023-11" db="EMBL/GenBank/DDBJ databases">
        <title>Paucibacter sp. nov., isolated from fresh soil in Korea.</title>
        <authorList>
            <person name="Le N.T.T."/>
        </authorList>
    </citation>
    <scope>NUCLEOTIDE SEQUENCE [LARGE SCALE GENOMIC DNA]</scope>
    <source>
        <strain evidence="5 6">R3-3</strain>
    </source>
</reference>
<dbReference type="InterPro" id="IPR036388">
    <property type="entry name" value="WH-like_DNA-bd_sf"/>
</dbReference>
<organism evidence="5 6">
    <name type="scientific">Roseateles agri</name>
    <dbReference type="NCBI Taxonomy" id="3098619"/>
    <lineage>
        <taxon>Bacteria</taxon>
        <taxon>Pseudomonadati</taxon>
        <taxon>Pseudomonadota</taxon>
        <taxon>Betaproteobacteria</taxon>
        <taxon>Burkholderiales</taxon>
        <taxon>Sphaerotilaceae</taxon>
        <taxon>Roseateles</taxon>
    </lineage>
</organism>
<evidence type="ECO:0000313" key="6">
    <source>
        <dbReference type="Proteomes" id="UP001285263"/>
    </source>
</evidence>
<dbReference type="InterPro" id="IPR011991">
    <property type="entry name" value="ArsR-like_HTH"/>
</dbReference>
<comment type="caution">
    <text evidence="5">The sequence shown here is derived from an EMBL/GenBank/DDBJ whole genome shotgun (WGS) entry which is preliminary data.</text>
</comment>
<keyword evidence="2" id="KW-0238">DNA-binding</keyword>
<dbReference type="SUPFAM" id="SSF46785">
    <property type="entry name" value="Winged helix' DNA-binding domain"/>
    <property type="match status" value="1"/>
</dbReference>
<evidence type="ECO:0000313" key="5">
    <source>
        <dbReference type="EMBL" id="MDY0744636.1"/>
    </source>
</evidence>
<evidence type="ECO:0000256" key="2">
    <source>
        <dbReference type="ARBA" id="ARBA00023125"/>
    </source>
</evidence>
<keyword evidence="6" id="KW-1185">Reference proteome</keyword>
<dbReference type="NCBIfam" id="NF033788">
    <property type="entry name" value="HTH_metalloreg"/>
    <property type="match status" value="1"/>
</dbReference>
<accession>A0ABU5DEC5</accession>
<dbReference type="EMBL" id="JAXCLA010000003">
    <property type="protein sequence ID" value="MDY0744636.1"/>
    <property type="molecule type" value="Genomic_DNA"/>
</dbReference>
<dbReference type="PRINTS" id="PR00778">
    <property type="entry name" value="HTHARSR"/>
</dbReference>
<sequence>MKDKHSTAVSELDEASLLLRAMSASIRLKIIEALLAGERRGPELLAHTGARQPNLSMHLALLHEAGIVSRRRDGRSVRYGLADSCRARACRKLFELSGLRAPQGQSAP</sequence>
<dbReference type="InterPro" id="IPR036390">
    <property type="entry name" value="WH_DNA-bd_sf"/>
</dbReference>
<dbReference type="SMART" id="SM00418">
    <property type="entry name" value="HTH_ARSR"/>
    <property type="match status" value="1"/>
</dbReference>
<gene>
    <name evidence="5" type="ORF">SNE35_08965</name>
</gene>
<dbReference type="InterPro" id="IPR051011">
    <property type="entry name" value="Metal_resp_trans_reg"/>
</dbReference>
<dbReference type="InterPro" id="IPR001845">
    <property type="entry name" value="HTH_ArsR_DNA-bd_dom"/>
</dbReference>
<dbReference type="Pfam" id="PF01022">
    <property type="entry name" value="HTH_5"/>
    <property type="match status" value="1"/>
</dbReference>